<dbReference type="GO" id="GO:0005524">
    <property type="term" value="F:ATP binding"/>
    <property type="evidence" value="ECO:0007669"/>
    <property type="project" value="InterPro"/>
</dbReference>
<keyword evidence="3" id="KW-1185">Reference proteome</keyword>
<dbReference type="Gene3D" id="1.10.510.10">
    <property type="entry name" value="Transferase(Phosphotransferase) domain 1"/>
    <property type="match status" value="1"/>
</dbReference>
<dbReference type="Proteomes" id="UP000001542">
    <property type="component" value="Unassembled WGS sequence"/>
</dbReference>
<dbReference type="EMBL" id="DS113849">
    <property type="protein sequence ID" value="EAX94589.1"/>
    <property type="molecule type" value="Genomic_DNA"/>
</dbReference>
<accession>A2FKH7</accession>
<dbReference type="PROSITE" id="PS00108">
    <property type="entry name" value="PROTEIN_KINASE_ST"/>
    <property type="match status" value="1"/>
</dbReference>
<protein>
    <submittedName>
        <fullName evidence="2">AGC family protein kinase</fullName>
    </submittedName>
</protein>
<dbReference type="SUPFAM" id="SSF56112">
    <property type="entry name" value="Protein kinase-like (PK-like)"/>
    <property type="match status" value="1"/>
</dbReference>
<dbReference type="InterPro" id="IPR008271">
    <property type="entry name" value="Ser/Thr_kinase_AS"/>
</dbReference>
<dbReference type="VEuPathDB" id="TrichDB:TVAG_134960"/>
<reference evidence="2" key="1">
    <citation type="submission" date="2006-10" db="EMBL/GenBank/DDBJ databases">
        <authorList>
            <person name="Amadeo P."/>
            <person name="Zhao Q."/>
            <person name="Wortman J."/>
            <person name="Fraser-Liggett C."/>
            <person name="Carlton J."/>
        </authorList>
    </citation>
    <scope>NUCLEOTIDE SEQUENCE</scope>
    <source>
        <strain evidence="2">G3</strain>
    </source>
</reference>
<dbReference type="eggNOG" id="KOG0583">
    <property type="taxonomic scope" value="Eukaryota"/>
</dbReference>
<evidence type="ECO:0000313" key="2">
    <source>
        <dbReference type="EMBL" id="EAX94589.1"/>
    </source>
</evidence>
<organism evidence="2 3">
    <name type="scientific">Trichomonas vaginalis (strain ATCC PRA-98 / G3)</name>
    <dbReference type="NCBI Taxonomy" id="412133"/>
    <lineage>
        <taxon>Eukaryota</taxon>
        <taxon>Metamonada</taxon>
        <taxon>Parabasalia</taxon>
        <taxon>Trichomonadida</taxon>
        <taxon>Trichomonadidae</taxon>
        <taxon>Trichomonas</taxon>
    </lineage>
</organism>
<dbReference type="SMR" id="A2FKH7"/>
<dbReference type="GO" id="GO:0004672">
    <property type="term" value="F:protein kinase activity"/>
    <property type="evidence" value="ECO:0007669"/>
    <property type="project" value="InterPro"/>
</dbReference>
<dbReference type="PANTHER" id="PTHR24362">
    <property type="entry name" value="SERINE/THREONINE-PROTEIN KINASE NEK"/>
    <property type="match status" value="1"/>
</dbReference>
<dbReference type="InterPro" id="IPR011009">
    <property type="entry name" value="Kinase-like_dom_sf"/>
</dbReference>
<name>A2FKH7_TRIV3</name>
<dbReference type="Pfam" id="PF00069">
    <property type="entry name" value="Pkinase"/>
    <property type="match status" value="1"/>
</dbReference>
<sequence>MNLAELEFFKSQGIEYQSTIAQGGFGVVFYVYSTHYHSFFALKKIPDVSFNESEIECIKQIDDPHIVSLYQYYKFDNSIYLLMEYCPSDLEKYLKSNRHISEIQLQKYIYDAVKAIHQCHAKGIAHCDIKPSNFMFDKYGRLKIGDFGLSTSMSELVHSNRGTPVFMAPETFMKNQYCPIKADIWSLGVIIYYMATLQFPFFGETRSALIQNIIRTRYNDDSVEDGRLREVISSCLDPNPDNRLSTEDILKMPYFVCQNQESCLPLLRKGGISKSCDRLIKPSPSFRSSLLHRIPFCSRLCQNVIV</sequence>
<dbReference type="KEGG" id="tva:4752324"/>
<dbReference type="RefSeq" id="XP_001307519.1">
    <property type="nucleotide sequence ID" value="XM_001307518.1"/>
</dbReference>
<evidence type="ECO:0000259" key="1">
    <source>
        <dbReference type="PROSITE" id="PS50011"/>
    </source>
</evidence>
<dbReference type="PROSITE" id="PS50011">
    <property type="entry name" value="PROTEIN_KINASE_DOM"/>
    <property type="match status" value="1"/>
</dbReference>
<evidence type="ECO:0000313" key="3">
    <source>
        <dbReference type="Proteomes" id="UP000001542"/>
    </source>
</evidence>
<dbReference type="VEuPathDB" id="TrichDB:TVAGG3_0075050"/>
<dbReference type="OrthoDB" id="1668230at2759"/>
<dbReference type="PANTHER" id="PTHR24362:SF309">
    <property type="entry name" value="PROTEIN KINASE DOMAIN-CONTAINING PROTEIN"/>
    <property type="match status" value="1"/>
</dbReference>
<reference evidence="2" key="2">
    <citation type="journal article" date="2007" name="Science">
        <title>Draft genome sequence of the sexually transmitted pathogen Trichomonas vaginalis.</title>
        <authorList>
            <person name="Carlton J.M."/>
            <person name="Hirt R.P."/>
            <person name="Silva J.C."/>
            <person name="Delcher A.L."/>
            <person name="Schatz M."/>
            <person name="Zhao Q."/>
            <person name="Wortman J.R."/>
            <person name="Bidwell S.L."/>
            <person name="Alsmark U.C.M."/>
            <person name="Besteiro S."/>
            <person name="Sicheritz-Ponten T."/>
            <person name="Noel C.J."/>
            <person name="Dacks J.B."/>
            <person name="Foster P.G."/>
            <person name="Simillion C."/>
            <person name="Van de Peer Y."/>
            <person name="Miranda-Saavedra D."/>
            <person name="Barton G.J."/>
            <person name="Westrop G.D."/>
            <person name="Mueller S."/>
            <person name="Dessi D."/>
            <person name="Fiori P.L."/>
            <person name="Ren Q."/>
            <person name="Paulsen I."/>
            <person name="Zhang H."/>
            <person name="Bastida-Corcuera F.D."/>
            <person name="Simoes-Barbosa A."/>
            <person name="Brown M.T."/>
            <person name="Hayes R.D."/>
            <person name="Mukherjee M."/>
            <person name="Okumura C.Y."/>
            <person name="Schneider R."/>
            <person name="Smith A.J."/>
            <person name="Vanacova S."/>
            <person name="Villalvazo M."/>
            <person name="Haas B.J."/>
            <person name="Pertea M."/>
            <person name="Feldblyum T.V."/>
            <person name="Utterback T.R."/>
            <person name="Shu C.L."/>
            <person name="Osoegawa K."/>
            <person name="de Jong P.J."/>
            <person name="Hrdy I."/>
            <person name="Horvathova L."/>
            <person name="Zubacova Z."/>
            <person name="Dolezal P."/>
            <person name="Malik S.B."/>
            <person name="Logsdon J.M. Jr."/>
            <person name="Henze K."/>
            <person name="Gupta A."/>
            <person name="Wang C.C."/>
            <person name="Dunne R.L."/>
            <person name="Upcroft J.A."/>
            <person name="Upcroft P."/>
            <person name="White O."/>
            <person name="Salzberg S.L."/>
            <person name="Tang P."/>
            <person name="Chiu C.-H."/>
            <person name="Lee Y.-S."/>
            <person name="Embley T.M."/>
            <person name="Coombs G.H."/>
            <person name="Mottram J.C."/>
            <person name="Tachezy J."/>
            <person name="Fraser-Liggett C.M."/>
            <person name="Johnson P.J."/>
        </authorList>
    </citation>
    <scope>NUCLEOTIDE SEQUENCE [LARGE SCALE GENOMIC DNA]</scope>
    <source>
        <strain evidence="2">G3</strain>
    </source>
</reference>
<dbReference type="InParanoid" id="A2FKH7"/>
<dbReference type="STRING" id="5722.A2FKH7"/>
<feature type="domain" description="Protein kinase" evidence="1">
    <location>
        <begin position="14"/>
        <end position="255"/>
    </location>
</feature>
<dbReference type="InterPro" id="IPR000719">
    <property type="entry name" value="Prot_kinase_dom"/>
</dbReference>
<keyword evidence="2" id="KW-0418">Kinase</keyword>
<dbReference type="SMART" id="SM00220">
    <property type="entry name" value="S_TKc"/>
    <property type="match status" value="1"/>
</dbReference>
<dbReference type="AlphaFoldDB" id="A2FKH7"/>
<proteinExistence type="predicted"/>
<gene>
    <name evidence="2" type="ORF">TVAG_134960</name>
</gene>
<keyword evidence="2" id="KW-0808">Transferase</keyword>